<keyword evidence="2" id="KW-1185">Reference proteome</keyword>
<dbReference type="AlphaFoldDB" id="A0AAU9CN84"/>
<dbReference type="RefSeq" id="WP_317705910.1">
    <property type="nucleotide sequence ID" value="NZ_AP024714.1"/>
</dbReference>
<accession>A0AAU9CN84</accession>
<evidence type="ECO:0000313" key="2">
    <source>
        <dbReference type="Proteomes" id="UP001321825"/>
    </source>
</evidence>
<dbReference type="EMBL" id="AP024714">
    <property type="protein sequence ID" value="BCX80967.1"/>
    <property type="molecule type" value="Genomic_DNA"/>
</dbReference>
<name>A0AAU9CN84_9GAMM</name>
<sequence>MSETIDWYLEGEYLESCNCTTVCPCIWLQPPSEGECKLLVGWHIRKGRYGATDLADRNVALACYADGPMHEGGWQVALYLDQRVDADQWLALEKIFGGQAGGQPALLMGLVDKVLGIHLADIRIDGEGRRRRLTVAGVAETEIEALEGIRGGPPTIDNPPLCVVSSHPSVVARSQRYRYEDAHFSWQFSGRNAFYSPFIYRP</sequence>
<evidence type="ECO:0000313" key="1">
    <source>
        <dbReference type="EMBL" id="BCX80967.1"/>
    </source>
</evidence>
<evidence type="ECO:0008006" key="3">
    <source>
        <dbReference type="Google" id="ProtNLM"/>
    </source>
</evidence>
<proteinExistence type="predicted"/>
<gene>
    <name evidence="1" type="ORF">MIT9_P0545</name>
</gene>
<reference evidence="2" key="1">
    <citation type="journal article" date="2024" name="Int. J. Syst. Evol. Microbiol.">
        <title>Methylomarinovum tepidoasis sp. nov., a moderately thermophilic methanotroph of the family Methylothermaceae isolated from a deep-sea hydrothermal field.</title>
        <authorList>
            <person name="Hirayama H."/>
            <person name="Takaki Y."/>
            <person name="Abe M."/>
            <person name="Miyazaki M."/>
            <person name="Uematsu K."/>
            <person name="Matsui Y."/>
            <person name="Takai K."/>
        </authorList>
    </citation>
    <scope>NUCLEOTIDE SEQUENCE [LARGE SCALE GENOMIC DNA]</scope>
    <source>
        <strain evidence="2">IT-9</strain>
    </source>
</reference>
<protein>
    <recommendedName>
        <fullName evidence="3">DUF1326 domain-containing protein</fullName>
    </recommendedName>
</protein>
<organism evidence="1 2">
    <name type="scientific">Methylomarinovum caldicuralii</name>
    <dbReference type="NCBI Taxonomy" id="438856"/>
    <lineage>
        <taxon>Bacteria</taxon>
        <taxon>Pseudomonadati</taxon>
        <taxon>Pseudomonadota</taxon>
        <taxon>Gammaproteobacteria</taxon>
        <taxon>Methylococcales</taxon>
        <taxon>Methylothermaceae</taxon>
        <taxon>Methylomarinovum</taxon>
    </lineage>
</organism>
<dbReference type="Proteomes" id="UP001321825">
    <property type="component" value="Chromosome"/>
</dbReference>
<dbReference type="KEGG" id="mcau:MIT9_P0545"/>
<dbReference type="Pfam" id="PF07040">
    <property type="entry name" value="DUF1326"/>
    <property type="match status" value="1"/>
</dbReference>
<dbReference type="InterPro" id="IPR009758">
    <property type="entry name" value="DUF1326"/>
</dbReference>